<organism evidence="1 2">
    <name type="scientific">Periconia digitata</name>
    <dbReference type="NCBI Taxonomy" id="1303443"/>
    <lineage>
        <taxon>Eukaryota</taxon>
        <taxon>Fungi</taxon>
        <taxon>Dikarya</taxon>
        <taxon>Ascomycota</taxon>
        <taxon>Pezizomycotina</taxon>
        <taxon>Dothideomycetes</taxon>
        <taxon>Pleosporomycetidae</taxon>
        <taxon>Pleosporales</taxon>
        <taxon>Massarineae</taxon>
        <taxon>Periconiaceae</taxon>
        <taxon>Periconia</taxon>
    </lineage>
</organism>
<comment type="caution">
    <text evidence="1">The sequence shown here is derived from an EMBL/GenBank/DDBJ whole genome shotgun (WGS) entry which is preliminary data.</text>
</comment>
<dbReference type="Proteomes" id="UP001152607">
    <property type="component" value="Unassembled WGS sequence"/>
</dbReference>
<protein>
    <submittedName>
        <fullName evidence="1">Uncharacterized protein</fullName>
    </submittedName>
</protein>
<accession>A0A9W4U8T7</accession>
<keyword evidence="2" id="KW-1185">Reference proteome</keyword>
<evidence type="ECO:0000313" key="1">
    <source>
        <dbReference type="EMBL" id="CAI6331459.1"/>
    </source>
</evidence>
<sequence length="58" mass="6338">MDSLKGSCASRRAKAFSQAFWVAERGNRSSRRVDTASIMAAVNSISRCCNAFKCALLH</sequence>
<reference evidence="1" key="1">
    <citation type="submission" date="2023-01" db="EMBL/GenBank/DDBJ databases">
        <authorList>
            <person name="Van Ghelder C."/>
            <person name="Rancurel C."/>
        </authorList>
    </citation>
    <scope>NUCLEOTIDE SEQUENCE</scope>
    <source>
        <strain evidence="1">CNCM I-4278</strain>
    </source>
</reference>
<name>A0A9W4U8T7_9PLEO</name>
<proteinExistence type="predicted"/>
<evidence type="ECO:0000313" key="2">
    <source>
        <dbReference type="Proteomes" id="UP001152607"/>
    </source>
</evidence>
<dbReference type="EMBL" id="CAOQHR010000003">
    <property type="protein sequence ID" value="CAI6331459.1"/>
    <property type="molecule type" value="Genomic_DNA"/>
</dbReference>
<dbReference type="AlphaFoldDB" id="A0A9W4U8T7"/>
<gene>
    <name evidence="1" type="ORF">PDIGIT_LOCUS4484</name>
</gene>